<evidence type="ECO:0000313" key="13">
    <source>
        <dbReference type="EMBL" id="OOS04143.1"/>
    </source>
</evidence>
<name>A0A1T0B1S1_9PAST</name>
<evidence type="ECO:0000259" key="12">
    <source>
        <dbReference type="PROSITE" id="PS51199"/>
    </source>
</evidence>
<organism evidence="13 14">
    <name type="scientific">[Haemophilus] felis</name>
    <dbReference type="NCBI Taxonomy" id="123822"/>
    <lineage>
        <taxon>Bacteria</taxon>
        <taxon>Pseudomonadati</taxon>
        <taxon>Pseudomonadota</taxon>
        <taxon>Gammaproteobacteria</taxon>
        <taxon>Pasteurellales</taxon>
        <taxon>Pasteurellaceae</taxon>
    </lineage>
</organism>
<keyword evidence="9" id="KW-0413">Isomerase</keyword>
<evidence type="ECO:0000256" key="10">
    <source>
        <dbReference type="ARBA" id="ARBA00044969"/>
    </source>
</evidence>
<dbReference type="Pfam" id="PF03796">
    <property type="entry name" value="DnaB_C"/>
    <property type="match status" value="1"/>
</dbReference>
<keyword evidence="3" id="KW-0235">DNA replication</keyword>
<dbReference type="InterPro" id="IPR036185">
    <property type="entry name" value="DNA_heli_DnaB-like_N_sf"/>
</dbReference>
<dbReference type="InterPro" id="IPR007693">
    <property type="entry name" value="DNA_helicase_DnaB-like_N"/>
</dbReference>
<dbReference type="Gene3D" id="1.10.860.10">
    <property type="entry name" value="DNAb Helicase, Chain A"/>
    <property type="match status" value="1"/>
</dbReference>
<evidence type="ECO:0000256" key="11">
    <source>
        <dbReference type="ARBA" id="ARBA00048954"/>
    </source>
</evidence>
<keyword evidence="14" id="KW-1185">Reference proteome</keyword>
<gene>
    <name evidence="13" type="ORF">B0188_05615</name>
</gene>
<dbReference type="PANTHER" id="PTHR30153:SF2">
    <property type="entry name" value="REPLICATIVE DNA HELICASE"/>
    <property type="match status" value="1"/>
</dbReference>
<evidence type="ECO:0000256" key="8">
    <source>
        <dbReference type="ARBA" id="ARBA00023125"/>
    </source>
</evidence>
<keyword evidence="7" id="KW-0067">ATP-binding</keyword>
<dbReference type="GO" id="GO:0006269">
    <property type="term" value="P:DNA replication, synthesis of primer"/>
    <property type="evidence" value="ECO:0007669"/>
    <property type="project" value="UniProtKB-KW"/>
</dbReference>
<dbReference type="OrthoDB" id="6472549at2"/>
<dbReference type="GO" id="GO:0043139">
    <property type="term" value="F:5'-3' DNA helicase activity"/>
    <property type="evidence" value="ECO:0007669"/>
    <property type="project" value="UniProtKB-EC"/>
</dbReference>
<keyword evidence="5" id="KW-0378">Hydrolase</keyword>
<keyword evidence="6 13" id="KW-0347">Helicase</keyword>
<proteinExistence type="inferred from homology"/>
<evidence type="ECO:0000256" key="7">
    <source>
        <dbReference type="ARBA" id="ARBA00022840"/>
    </source>
</evidence>
<dbReference type="InterPro" id="IPR007694">
    <property type="entry name" value="DNA_helicase_DnaB-like_C"/>
</dbReference>
<dbReference type="GO" id="GO:1990077">
    <property type="term" value="C:primosome complex"/>
    <property type="evidence" value="ECO:0007669"/>
    <property type="project" value="UniProtKB-KW"/>
</dbReference>
<evidence type="ECO:0000256" key="2">
    <source>
        <dbReference type="ARBA" id="ARBA00022515"/>
    </source>
</evidence>
<evidence type="ECO:0000256" key="5">
    <source>
        <dbReference type="ARBA" id="ARBA00022801"/>
    </source>
</evidence>
<dbReference type="CDD" id="cd00984">
    <property type="entry name" value="DnaB_C"/>
    <property type="match status" value="1"/>
</dbReference>
<dbReference type="STRING" id="123822.B0188_05615"/>
<dbReference type="GO" id="GO:0016787">
    <property type="term" value="F:hydrolase activity"/>
    <property type="evidence" value="ECO:0007669"/>
    <property type="project" value="UniProtKB-KW"/>
</dbReference>
<evidence type="ECO:0000256" key="1">
    <source>
        <dbReference type="ARBA" id="ARBA00008428"/>
    </source>
</evidence>
<dbReference type="EMBL" id="MUYB01000021">
    <property type="protein sequence ID" value="OOS04143.1"/>
    <property type="molecule type" value="Genomic_DNA"/>
</dbReference>
<dbReference type="Pfam" id="PF00772">
    <property type="entry name" value="DnaB"/>
    <property type="match status" value="1"/>
</dbReference>
<dbReference type="AlphaFoldDB" id="A0A1T0B1S1"/>
<dbReference type="GO" id="GO:0005829">
    <property type="term" value="C:cytosol"/>
    <property type="evidence" value="ECO:0007669"/>
    <property type="project" value="TreeGrafter"/>
</dbReference>
<protein>
    <recommendedName>
        <fullName evidence="10">DNA 5'-3' helicase</fullName>
        <ecNumber evidence="10">5.6.2.3</ecNumber>
    </recommendedName>
</protein>
<dbReference type="InterPro" id="IPR027417">
    <property type="entry name" value="P-loop_NTPase"/>
</dbReference>
<dbReference type="SUPFAM" id="SSF52540">
    <property type="entry name" value="P-loop containing nucleoside triphosphate hydrolases"/>
    <property type="match status" value="1"/>
</dbReference>
<evidence type="ECO:0000256" key="6">
    <source>
        <dbReference type="ARBA" id="ARBA00022806"/>
    </source>
</evidence>
<evidence type="ECO:0000256" key="4">
    <source>
        <dbReference type="ARBA" id="ARBA00022741"/>
    </source>
</evidence>
<dbReference type="PROSITE" id="PS51199">
    <property type="entry name" value="SF4_HELICASE"/>
    <property type="match status" value="1"/>
</dbReference>
<keyword evidence="2" id="KW-0639">Primosome</keyword>
<comment type="caution">
    <text evidence="13">The sequence shown here is derived from an EMBL/GenBank/DDBJ whole genome shotgun (WGS) entry which is preliminary data.</text>
</comment>
<reference evidence="13 14" key="1">
    <citation type="submission" date="2017-02" db="EMBL/GenBank/DDBJ databases">
        <title>Draft genome sequence of Haemophilus felis CCUG 31170 type strain.</title>
        <authorList>
            <person name="Engstrom-Jakobsson H."/>
            <person name="Salva-Serra F."/>
            <person name="Thorell K."/>
            <person name="Gonzales-Siles L."/>
            <person name="Karlsson R."/>
            <person name="Boulund F."/>
            <person name="Engstrand L."/>
            <person name="Kristiansson E."/>
            <person name="Moore E."/>
        </authorList>
    </citation>
    <scope>NUCLEOTIDE SEQUENCE [LARGE SCALE GENOMIC DNA]</scope>
    <source>
        <strain evidence="13 14">CCUG 31170</strain>
    </source>
</reference>
<dbReference type="Gene3D" id="3.40.50.300">
    <property type="entry name" value="P-loop containing nucleotide triphosphate hydrolases"/>
    <property type="match status" value="1"/>
</dbReference>
<accession>A0A1T0B1S1</accession>
<comment type="similarity">
    <text evidence="1">Belongs to the helicase family. DnaB subfamily.</text>
</comment>
<dbReference type="SUPFAM" id="SSF48024">
    <property type="entry name" value="N-terminal domain of DnaB helicase"/>
    <property type="match status" value="1"/>
</dbReference>
<evidence type="ECO:0000256" key="9">
    <source>
        <dbReference type="ARBA" id="ARBA00023235"/>
    </source>
</evidence>
<feature type="domain" description="SF4 helicase" evidence="12">
    <location>
        <begin position="180"/>
        <end position="455"/>
    </location>
</feature>
<keyword evidence="8" id="KW-0238">DNA-binding</keyword>
<keyword evidence="4" id="KW-0547">Nucleotide-binding</keyword>
<dbReference type="GO" id="GO:0003677">
    <property type="term" value="F:DNA binding"/>
    <property type="evidence" value="ECO:0007669"/>
    <property type="project" value="UniProtKB-KW"/>
</dbReference>
<comment type="catalytic activity">
    <reaction evidence="11">
        <text>ATP + H2O = ADP + phosphate + H(+)</text>
        <dbReference type="Rhea" id="RHEA:13065"/>
        <dbReference type="ChEBI" id="CHEBI:15377"/>
        <dbReference type="ChEBI" id="CHEBI:15378"/>
        <dbReference type="ChEBI" id="CHEBI:30616"/>
        <dbReference type="ChEBI" id="CHEBI:43474"/>
        <dbReference type="ChEBI" id="CHEBI:456216"/>
        <dbReference type="EC" id="5.6.2.3"/>
    </reaction>
</comment>
<dbReference type="PANTHER" id="PTHR30153">
    <property type="entry name" value="REPLICATIVE DNA HELICASE DNAB"/>
    <property type="match status" value="1"/>
</dbReference>
<sequence length="479" mass="54169">MNIQTIPYNQEAEQAVLGALMLEQNHNRAAQVFAILEPTHFYFVAHQKIFEVILDLAKKNRPFDLMAVNTTLKARGMLESVGGFAYLAEISRNIITSSAITYAKLVNDDAVKRFYLAKLQDCQAVILSAGNMSLEDKKDIVGRLVTEMSDFGKTRASKGLRTGREVGGLWLADYETRLSSPESTRGLTTGLQGLDDLLGAQGLVKQALVVVGARPKCGKTAFYTMMAENCVVREKKPALLFSLEMSNKMIFERLIAQRGKINAKAFYESDPDVIYHKFHTTQESLLHRTTNAIGELINDDLLFIDDTPNVSINHIRNECRRIKRERGEIGLIGVDYLTLMKAEDAERNDLAYGKLTKDLKTLAREMDCVVLLLTQLNRKLEDRKDKRPMPSDSRDTGQIEQECDYWIGLYRESVYDDTADPRLTEVILRLNRYGETGTVYADQRFGVFFNCDQQEARGRAAAAKFAEQQKTEKQLKSKF</sequence>
<dbReference type="GO" id="GO:0005524">
    <property type="term" value="F:ATP binding"/>
    <property type="evidence" value="ECO:0007669"/>
    <property type="project" value="UniProtKB-KW"/>
</dbReference>
<dbReference type="Proteomes" id="UP000190023">
    <property type="component" value="Unassembled WGS sequence"/>
</dbReference>
<dbReference type="EC" id="5.6.2.3" evidence="10"/>
<dbReference type="InterPro" id="IPR016136">
    <property type="entry name" value="DNA_helicase_N/primase_C"/>
</dbReference>
<evidence type="ECO:0000313" key="14">
    <source>
        <dbReference type="Proteomes" id="UP000190023"/>
    </source>
</evidence>
<evidence type="ECO:0000256" key="3">
    <source>
        <dbReference type="ARBA" id="ARBA00022705"/>
    </source>
</evidence>